<gene>
    <name evidence="1" type="ORF">C6P40_003932</name>
</gene>
<accession>A0A9P6WIP7</accession>
<proteinExistence type="predicted"/>
<dbReference type="OrthoDB" id="3991133at2759"/>
<protein>
    <recommendedName>
        <fullName evidence="3">Increased recombination centers protein 19</fullName>
    </recommendedName>
</protein>
<organism evidence="1 2">
    <name type="scientific">Pichia californica</name>
    <dbReference type="NCBI Taxonomy" id="460514"/>
    <lineage>
        <taxon>Eukaryota</taxon>
        <taxon>Fungi</taxon>
        <taxon>Dikarya</taxon>
        <taxon>Ascomycota</taxon>
        <taxon>Saccharomycotina</taxon>
        <taxon>Pichiomycetes</taxon>
        <taxon>Pichiales</taxon>
        <taxon>Pichiaceae</taxon>
        <taxon>Pichia</taxon>
    </lineage>
</organism>
<sequence>MRQIQKGIYITPTKKLLYKTSPLKRIYTPNGLTVEKLKEDNPTYKTRILTIYRNLIRLEKYLQFHKFYKLTYNNLVKLKIRQDYEFRKLIFFSNFKQLNENELYERLINTINFIHNATLDSLSNKTERPISIEYKILYSIIKFEISKSLPISIKNSDLKNSFFTIDNAIEFRKIERSWNMINSNDKINNIWWIENNGMYKNDVCFKYLIDLKNFKSSNFPDNMIQSILDFEKFLILQNEESKLLL</sequence>
<comment type="caution">
    <text evidence="1">The sequence shown here is derived from an EMBL/GenBank/DDBJ whole genome shotgun (WGS) entry which is preliminary data.</text>
</comment>
<evidence type="ECO:0000313" key="2">
    <source>
        <dbReference type="Proteomes" id="UP000697127"/>
    </source>
</evidence>
<dbReference type="EMBL" id="PUHW01000477">
    <property type="protein sequence ID" value="KAG0686498.1"/>
    <property type="molecule type" value="Genomic_DNA"/>
</dbReference>
<name>A0A9P6WIP7_9ASCO</name>
<evidence type="ECO:0008006" key="3">
    <source>
        <dbReference type="Google" id="ProtNLM"/>
    </source>
</evidence>
<reference evidence="1" key="1">
    <citation type="submission" date="2020-11" db="EMBL/GenBank/DDBJ databases">
        <title>Kefir isolates.</title>
        <authorList>
            <person name="Marcisauskas S."/>
            <person name="Kim Y."/>
            <person name="Blasche S."/>
        </authorList>
    </citation>
    <scope>NUCLEOTIDE SEQUENCE</scope>
    <source>
        <strain evidence="1">Olga-1</strain>
    </source>
</reference>
<keyword evidence="2" id="KW-1185">Reference proteome</keyword>
<dbReference type="AlphaFoldDB" id="A0A9P6WIP7"/>
<evidence type="ECO:0000313" key="1">
    <source>
        <dbReference type="EMBL" id="KAG0686498.1"/>
    </source>
</evidence>
<dbReference type="Proteomes" id="UP000697127">
    <property type="component" value="Unassembled WGS sequence"/>
</dbReference>